<gene>
    <name evidence="2" type="ORF">OUZ56_002647</name>
</gene>
<dbReference type="EMBL" id="JAOYFB010000036">
    <property type="protein sequence ID" value="KAK4020692.1"/>
    <property type="molecule type" value="Genomic_DNA"/>
</dbReference>
<organism evidence="2 3">
    <name type="scientific">Daphnia magna</name>
    <dbReference type="NCBI Taxonomy" id="35525"/>
    <lineage>
        <taxon>Eukaryota</taxon>
        <taxon>Metazoa</taxon>
        <taxon>Ecdysozoa</taxon>
        <taxon>Arthropoda</taxon>
        <taxon>Crustacea</taxon>
        <taxon>Branchiopoda</taxon>
        <taxon>Diplostraca</taxon>
        <taxon>Cladocera</taxon>
        <taxon>Anomopoda</taxon>
        <taxon>Daphniidae</taxon>
        <taxon>Daphnia</taxon>
    </lineage>
</organism>
<reference evidence="2 3" key="1">
    <citation type="journal article" date="2023" name="Nucleic Acids Res.">
        <title>The hologenome of Daphnia magna reveals possible DNA methylation and microbiome-mediated evolution of the host genome.</title>
        <authorList>
            <person name="Chaturvedi A."/>
            <person name="Li X."/>
            <person name="Dhandapani V."/>
            <person name="Marshall H."/>
            <person name="Kissane S."/>
            <person name="Cuenca-Cambronero M."/>
            <person name="Asole G."/>
            <person name="Calvet F."/>
            <person name="Ruiz-Romero M."/>
            <person name="Marangio P."/>
            <person name="Guigo R."/>
            <person name="Rago D."/>
            <person name="Mirbahai L."/>
            <person name="Eastwood N."/>
            <person name="Colbourne J.K."/>
            <person name="Zhou J."/>
            <person name="Mallon E."/>
            <person name="Orsini L."/>
        </authorList>
    </citation>
    <scope>NUCLEOTIDE SEQUENCE [LARGE SCALE GENOMIC DNA]</scope>
    <source>
        <strain evidence="2">LRV0_1</strain>
    </source>
</reference>
<accession>A0ABR0A6C1</accession>
<keyword evidence="3" id="KW-1185">Reference proteome</keyword>
<protein>
    <recommendedName>
        <fullName evidence="4">DUF4817 domain-containing protein</fullName>
    </recommendedName>
</protein>
<evidence type="ECO:0000313" key="2">
    <source>
        <dbReference type="EMBL" id="KAK4020692.1"/>
    </source>
</evidence>
<dbReference type="Proteomes" id="UP001234178">
    <property type="component" value="Unassembled WGS sequence"/>
</dbReference>
<feature type="region of interest" description="Disordered" evidence="1">
    <location>
        <begin position="36"/>
        <end position="62"/>
    </location>
</feature>
<evidence type="ECO:0000256" key="1">
    <source>
        <dbReference type="SAM" id="MobiDB-lite"/>
    </source>
</evidence>
<name>A0ABR0A6C1_9CRUS</name>
<evidence type="ECO:0008006" key="4">
    <source>
        <dbReference type="Google" id="ProtNLM"/>
    </source>
</evidence>
<proteinExistence type="predicted"/>
<feature type="compositionally biased region" description="Basic and acidic residues" evidence="1">
    <location>
        <begin position="40"/>
        <end position="58"/>
    </location>
</feature>
<comment type="caution">
    <text evidence="2">The sequence shown here is derived from an EMBL/GenBank/DDBJ whole genome shotgun (WGS) entry which is preliminary data.</text>
</comment>
<sequence>MAKCDPSPTSFQYSEQHKTKLLRRCWKDGFSIPSSQFRATQEETRRRISPEEAQPSEKMKKRTKSAFAVHSLELEGNISTLDTIQGILSNLWGRPVIHSIFDHLFPRLYFIDGADGAEILGCRH</sequence>
<evidence type="ECO:0000313" key="3">
    <source>
        <dbReference type="Proteomes" id="UP001234178"/>
    </source>
</evidence>